<organism evidence="3 4">
    <name type="scientific">Penicillium alfredii</name>
    <dbReference type="NCBI Taxonomy" id="1506179"/>
    <lineage>
        <taxon>Eukaryota</taxon>
        <taxon>Fungi</taxon>
        <taxon>Dikarya</taxon>
        <taxon>Ascomycota</taxon>
        <taxon>Pezizomycotina</taxon>
        <taxon>Eurotiomycetes</taxon>
        <taxon>Eurotiomycetidae</taxon>
        <taxon>Eurotiales</taxon>
        <taxon>Aspergillaceae</taxon>
        <taxon>Penicillium</taxon>
    </lineage>
</organism>
<evidence type="ECO:0000313" key="3">
    <source>
        <dbReference type="EMBL" id="KAJ5105590.1"/>
    </source>
</evidence>
<dbReference type="RefSeq" id="XP_056514586.1">
    <property type="nucleotide sequence ID" value="XM_056653519.1"/>
</dbReference>
<feature type="signal peptide" evidence="2">
    <location>
        <begin position="1"/>
        <end position="24"/>
    </location>
</feature>
<gene>
    <name evidence="3" type="ORF">NUU61_002937</name>
</gene>
<evidence type="ECO:0000313" key="4">
    <source>
        <dbReference type="Proteomes" id="UP001141434"/>
    </source>
</evidence>
<dbReference type="Proteomes" id="UP001141434">
    <property type="component" value="Unassembled WGS sequence"/>
</dbReference>
<sequence>MHLDSQRLAFILVWLTALLQLVTCLQDVDIESRFRVEKGEKGQKDYYGGTCKDVDLDLNAMYKETIDMAQVAKDAMDNYSQDEKARKMLKNYFGIIEDGDHHIKNGQDRFDFVKKIFETILSDAKQKHDDKTPSLFCDSDWRFATTWLYDEKTGEKTDKTLEETGKPESTMFWAPFFKAYTGTKEGCKDQKLAFAFQGDASSITICPYSRNMPKKKESLSAWHSGDVKVKDNAPLVAALSIPGTFLHELTHLLTHGDDHIVDEKVTWWEDYDWDEAPIDETSDDDMSDSDNDNDKDDNKDCGKSQYVAYTPRLCGLLARKYPYMAIKNADSYRWFATAMYIRQCDWSTMRCKQTS</sequence>
<reference evidence="3" key="1">
    <citation type="submission" date="2022-11" db="EMBL/GenBank/DDBJ databases">
        <authorList>
            <person name="Petersen C."/>
        </authorList>
    </citation>
    <scope>NUCLEOTIDE SEQUENCE</scope>
    <source>
        <strain evidence="3">IBT 34128</strain>
    </source>
</reference>
<evidence type="ECO:0000256" key="2">
    <source>
        <dbReference type="SAM" id="SignalP"/>
    </source>
</evidence>
<keyword evidence="4" id="KW-1185">Reference proteome</keyword>
<keyword evidence="2" id="KW-0732">Signal</keyword>
<dbReference type="Gene3D" id="3.40.390.10">
    <property type="entry name" value="Collagenase (Catalytic Domain)"/>
    <property type="match status" value="1"/>
</dbReference>
<reference evidence="3" key="2">
    <citation type="journal article" date="2023" name="IMA Fungus">
        <title>Comparative genomic study of the Penicillium genus elucidates a diverse pangenome and 15 lateral gene transfer events.</title>
        <authorList>
            <person name="Petersen C."/>
            <person name="Sorensen T."/>
            <person name="Nielsen M.R."/>
            <person name="Sondergaard T.E."/>
            <person name="Sorensen J.L."/>
            <person name="Fitzpatrick D.A."/>
            <person name="Frisvad J.C."/>
            <person name="Nielsen K.L."/>
        </authorList>
    </citation>
    <scope>NUCLEOTIDE SEQUENCE</scope>
    <source>
        <strain evidence="3">IBT 34128</strain>
    </source>
</reference>
<comment type="caution">
    <text evidence="3">The sequence shown here is derived from an EMBL/GenBank/DDBJ whole genome shotgun (WGS) entry which is preliminary data.</text>
</comment>
<dbReference type="InterPro" id="IPR024079">
    <property type="entry name" value="MetalloPept_cat_dom_sf"/>
</dbReference>
<dbReference type="OrthoDB" id="4323284at2759"/>
<proteinExistence type="predicted"/>
<evidence type="ECO:0000256" key="1">
    <source>
        <dbReference type="SAM" id="MobiDB-lite"/>
    </source>
</evidence>
<dbReference type="AlphaFoldDB" id="A0A9W9FT67"/>
<feature type="region of interest" description="Disordered" evidence="1">
    <location>
        <begin position="278"/>
        <end position="301"/>
    </location>
</feature>
<evidence type="ECO:0008006" key="5">
    <source>
        <dbReference type="Google" id="ProtNLM"/>
    </source>
</evidence>
<protein>
    <recommendedName>
        <fullName evidence="5">Lysine-specific metallo-endopeptidase domain-containing protein</fullName>
    </recommendedName>
</protein>
<dbReference type="GO" id="GO:0008237">
    <property type="term" value="F:metallopeptidase activity"/>
    <property type="evidence" value="ECO:0007669"/>
    <property type="project" value="InterPro"/>
</dbReference>
<feature type="compositionally biased region" description="Acidic residues" evidence="1">
    <location>
        <begin position="278"/>
        <end position="295"/>
    </location>
</feature>
<accession>A0A9W9FT67</accession>
<name>A0A9W9FT67_9EURO</name>
<feature type="chain" id="PRO_5040736145" description="Lysine-specific metallo-endopeptidase domain-containing protein" evidence="2">
    <location>
        <begin position="25"/>
        <end position="355"/>
    </location>
</feature>
<dbReference type="EMBL" id="JAPMSZ010000004">
    <property type="protein sequence ID" value="KAJ5105590.1"/>
    <property type="molecule type" value="Genomic_DNA"/>
</dbReference>
<dbReference type="GeneID" id="81392687"/>